<dbReference type="PANTHER" id="PTHR34408:SF1">
    <property type="entry name" value="GLYCOSYL HYDROLASE FAMILY 19 DOMAIN-CONTAINING PROTEIN HI_1415"/>
    <property type="match status" value="1"/>
</dbReference>
<dbReference type="InterPro" id="IPR002901">
    <property type="entry name" value="MGlyc_endo_b_GlcNAc-like_dom"/>
</dbReference>
<evidence type="ECO:0000256" key="2">
    <source>
        <dbReference type="SAM" id="Phobius"/>
    </source>
</evidence>
<dbReference type="SUPFAM" id="SSF50044">
    <property type="entry name" value="SH3-domain"/>
    <property type="match status" value="1"/>
</dbReference>
<evidence type="ECO:0000259" key="3">
    <source>
        <dbReference type="PROSITE" id="PS51781"/>
    </source>
</evidence>
<evidence type="ECO:0000256" key="1">
    <source>
        <dbReference type="SAM" id="MobiDB-lite"/>
    </source>
</evidence>
<name>A0ABW4KK05_9BACI</name>
<keyword evidence="2" id="KW-0812">Transmembrane</keyword>
<sequence length="799" mass="87247">MLNKINSLPVKQQRKITRLTVILILISFLIISLVAFNVPDAKGASYVEGVALKSPTNVYEKESRNSKVLKSYKTGTILKYTPSGTEWHSATVYINGKATSGYIYSGDVETSTISSDVLKGIALKSPTNVYQSASTSSKSLKSYSRGHILLYRIFTKDWYIASVYVNGKKRTGYISKADVETAFNQQEPLKGVASKSPTSVYKKGTIGSAWKSYPAGSILQYKTFSPNWYEANVYVKGKKRTGYIHRSHVENIVSKQESISGIGLKSPTVVYSRASTDSTSLKTYPAGRKLIYKTFTSKWYEATVYVNGRARTGYIHVDHVEKLLNSSSEIDGRTLAGTNIYNLASKSAKVVTSISKGQPVKVRPYTEKWFQTTNGFIPASDVTTKDVIKTTAYNYTFSSLVDKQMNVSPKSDGAGKIGATREQVEYYANPSNFPNGTSGFYQFLDLRSSAGLTATEINKKILAGKGILEGQGQAFVDASAIAGLNEVYLLAHTLHETGNGKSVLANGIPVDKNGKVTKDSKGNIANTAATIGKVYNMYGYGAKDSCPIDCGAQYAFDKGWFSPADAIKGGATEVGKNYINAGQDTLYKMRWNPAKTGSHQYATHVKWAEIQANKMADFYEKLDHFVLEFEVPKFLNQPGKTSRPADPTSNKGTSGGTSASITNYPQKVVGKSTANVNLREEPSTSKPTIVTVPKDSHMEILGSNGTWFKVKVASKEGWIHGNYVKVLNLLETKTNLNIRPEPSTSKAMIGSAGSGTHLAAVLDKDSKMVRKNEWYQIYYKTGTAWVSGGPGGTEYIIVK</sequence>
<keyword evidence="2" id="KW-0472">Membrane</keyword>
<accession>A0ABW4KK05</accession>
<dbReference type="SMART" id="SM00047">
    <property type="entry name" value="LYZ2"/>
    <property type="match status" value="1"/>
</dbReference>
<dbReference type="InterPro" id="IPR052354">
    <property type="entry name" value="Cell_Wall_Dynamics_Protein"/>
</dbReference>
<feature type="compositionally biased region" description="Polar residues" evidence="1">
    <location>
        <begin position="647"/>
        <end position="662"/>
    </location>
</feature>
<feature type="transmembrane region" description="Helical" evidence="2">
    <location>
        <begin position="21"/>
        <end position="38"/>
    </location>
</feature>
<protein>
    <submittedName>
        <fullName evidence="4">SH3 domain-containing protein</fullName>
    </submittedName>
</protein>
<dbReference type="RefSeq" id="WP_380773100.1">
    <property type="nucleotide sequence ID" value="NZ_JBHUEO010000013.1"/>
</dbReference>
<reference evidence="5" key="1">
    <citation type="journal article" date="2019" name="Int. J. Syst. Evol. Microbiol.">
        <title>The Global Catalogue of Microorganisms (GCM) 10K type strain sequencing project: providing services to taxonomists for standard genome sequencing and annotation.</title>
        <authorList>
            <consortium name="The Broad Institute Genomics Platform"/>
            <consortium name="The Broad Institute Genome Sequencing Center for Infectious Disease"/>
            <person name="Wu L."/>
            <person name="Ma J."/>
        </authorList>
    </citation>
    <scope>NUCLEOTIDE SEQUENCE [LARGE SCALE GENOMIC DNA]</scope>
    <source>
        <strain evidence="5">CGMCC 1.12295</strain>
    </source>
</reference>
<dbReference type="InterPro" id="IPR036028">
    <property type="entry name" value="SH3-like_dom_sf"/>
</dbReference>
<dbReference type="InterPro" id="IPR003646">
    <property type="entry name" value="SH3-like_bac-type"/>
</dbReference>
<organism evidence="4 5">
    <name type="scientific">Siminovitchia sediminis</name>
    <dbReference type="NCBI Taxonomy" id="1274353"/>
    <lineage>
        <taxon>Bacteria</taxon>
        <taxon>Bacillati</taxon>
        <taxon>Bacillota</taxon>
        <taxon>Bacilli</taxon>
        <taxon>Bacillales</taxon>
        <taxon>Bacillaceae</taxon>
        <taxon>Siminovitchia</taxon>
    </lineage>
</organism>
<feature type="domain" description="SH3b" evidence="3">
    <location>
        <begin position="656"/>
        <end position="728"/>
    </location>
</feature>
<dbReference type="PANTHER" id="PTHR34408">
    <property type="entry name" value="FAMILY PROTEIN, PUTATIVE-RELATED"/>
    <property type="match status" value="1"/>
</dbReference>
<keyword evidence="2" id="KW-1133">Transmembrane helix</keyword>
<dbReference type="Gene3D" id="2.30.30.40">
    <property type="entry name" value="SH3 Domains"/>
    <property type="match status" value="5"/>
</dbReference>
<evidence type="ECO:0000313" key="5">
    <source>
        <dbReference type="Proteomes" id="UP001597301"/>
    </source>
</evidence>
<dbReference type="Proteomes" id="UP001597301">
    <property type="component" value="Unassembled WGS sequence"/>
</dbReference>
<comment type="caution">
    <text evidence="4">The sequence shown here is derived from an EMBL/GenBank/DDBJ whole genome shotgun (WGS) entry which is preliminary data.</text>
</comment>
<proteinExistence type="predicted"/>
<dbReference type="Pfam" id="PF08239">
    <property type="entry name" value="SH3_3"/>
    <property type="match status" value="1"/>
</dbReference>
<gene>
    <name evidence="4" type="ORF">ACFSCZ_06970</name>
</gene>
<evidence type="ECO:0000313" key="4">
    <source>
        <dbReference type="EMBL" id="MFD1706495.1"/>
    </source>
</evidence>
<dbReference type="PROSITE" id="PS51781">
    <property type="entry name" value="SH3B"/>
    <property type="match status" value="1"/>
</dbReference>
<dbReference type="EMBL" id="JBHUEO010000013">
    <property type="protein sequence ID" value="MFD1706495.1"/>
    <property type="molecule type" value="Genomic_DNA"/>
</dbReference>
<keyword evidence="5" id="KW-1185">Reference proteome</keyword>
<dbReference type="SMART" id="SM00287">
    <property type="entry name" value="SH3b"/>
    <property type="match status" value="2"/>
</dbReference>
<feature type="region of interest" description="Disordered" evidence="1">
    <location>
        <begin position="637"/>
        <end position="662"/>
    </location>
</feature>